<keyword evidence="2 8" id="KW-0812">Transmembrane</keyword>
<dbReference type="GO" id="GO:0004930">
    <property type="term" value="F:G protein-coupled receptor activity"/>
    <property type="evidence" value="ECO:0007669"/>
    <property type="project" value="UniProtKB-KW"/>
</dbReference>
<dbReference type="GO" id="GO:0005886">
    <property type="term" value="C:plasma membrane"/>
    <property type="evidence" value="ECO:0007669"/>
    <property type="project" value="TreeGrafter"/>
</dbReference>
<name>A0AAE1E9Y9_9GAST</name>
<evidence type="ECO:0000256" key="6">
    <source>
        <dbReference type="ARBA" id="ARBA00023170"/>
    </source>
</evidence>
<feature type="transmembrane region" description="Helical" evidence="8">
    <location>
        <begin position="202"/>
        <end position="222"/>
    </location>
</feature>
<dbReference type="InterPro" id="IPR000276">
    <property type="entry name" value="GPCR_Rhodpsn"/>
</dbReference>
<evidence type="ECO:0000256" key="1">
    <source>
        <dbReference type="ARBA" id="ARBA00004141"/>
    </source>
</evidence>
<dbReference type="Pfam" id="PF00001">
    <property type="entry name" value="7tm_1"/>
    <property type="match status" value="1"/>
</dbReference>
<evidence type="ECO:0000256" key="4">
    <source>
        <dbReference type="ARBA" id="ARBA00023040"/>
    </source>
</evidence>
<feature type="transmembrane region" description="Helical" evidence="8">
    <location>
        <begin position="118"/>
        <end position="140"/>
    </location>
</feature>
<feature type="transmembrane region" description="Helical" evidence="8">
    <location>
        <begin position="161"/>
        <end position="182"/>
    </location>
</feature>
<dbReference type="PANTHER" id="PTHR24243:SF230">
    <property type="entry name" value="G-PROTEIN COUPLED RECEPTORS FAMILY 1 PROFILE DOMAIN-CONTAINING PROTEIN"/>
    <property type="match status" value="1"/>
</dbReference>
<feature type="transmembrane region" description="Helical" evidence="8">
    <location>
        <begin position="250"/>
        <end position="274"/>
    </location>
</feature>
<dbReference type="PROSITE" id="PS50262">
    <property type="entry name" value="G_PROTEIN_RECEP_F1_2"/>
    <property type="match status" value="1"/>
</dbReference>
<sequence>MTPETPHMMVSLTSLTNETETDFFIRPIITAYVAKIIGFVNAYVLSILVGIVGVFTNTANISVYLKMGLSETTNVSFFTLSIFDLLVSLSTVVNQITYSRPVSLMRLPSGAPVSEVGMGALYILYPCLGCSAWITAVLSIERCLCISLPLKVKEIVTPMRTMILILTIMVYQAVFIVLLYVYPGPPYDAVNLRRTLYFNCSFSAPSFICFFLVAVSTTLLVIRLKQNLEWRNEAGKQSYKSSGSQKERKAARCVVAICIVFIVCFTPNVALFVAHLMYPQFSSFDPYLGSLKRVLYAFSSLLQVLSSAVNIVIYYRMGTKYREVFNALFIRQRGKES</sequence>
<keyword evidence="3 8" id="KW-1133">Transmembrane helix</keyword>
<dbReference type="AlphaFoldDB" id="A0AAE1E9Y9"/>
<evidence type="ECO:0000256" key="5">
    <source>
        <dbReference type="ARBA" id="ARBA00023136"/>
    </source>
</evidence>
<keyword evidence="11" id="KW-1185">Reference proteome</keyword>
<keyword evidence="4" id="KW-0297">G-protein coupled receptor</keyword>
<protein>
    <recommendedName>
        <fullName evidence="9">G-protein coupled receptors family 1 profile domain-containing protein</fullName>
    </recommendedName>
</protein>
<evidence type="ECO:0000256" key="8">
    <source>
        <dbReference type="SAM" id="Phobius"/>
    </source>
</evidence>
<keyword evidence="7" id="KW-0807">Transducer</keyword>
<keyword evidence="6" id="KW-0675">Receptor</keyword>
<comment type="subcellular location">
    <subcellularLocation>
        <location evidence="1">Membrane</location>
        <topology evidence="1">Multi-pass membrane protein</topology>
    </subcellularLocation>
</comment>
<feature type="transmembrane region" description="Helical" evidence="8">
    <location>
        <begin position="294"/>
        <end position="315"/>
    </location>
</feature>
<dbReference type="PRINTS" id="PR00237">
    <property type="entry name" value="GPCRRHODOPSN"/>
</dbReference>
<dbReference type="EMBL" id="JAWDGP010000692">
    <property type="protein sequence ID" value="KAK3798328.1"/>
    <property type="molecule type" value="Genomic_DNA"/>
</dbReference>
<dbReference type="PANTHER" id="PTHR24243">
    <property type="entry name" value="G-PROTEIN COUPLED RECEPTOR"/>
    <property type="match status" value="1"/>
</dbReference>
<keyword evidence="5 8" id="KW-0472">Membrane</keyword>
<feature type="domain" description="G-protein coupled receptors family 1 profile" evidence="9">
    <location>
        <begin position="40"/>
        <end position="314"/>
    </location>
</feature>
<evidence type="ECO:0000256" key="3">
    <source>
        <dbReference type="ARBA" id="ARBA00022989"/>
    </source>
</evidence>
<dbReference type="SUPFAM" id="SSF81321">
    <property type="entry name" value="Family A G protein-coupled receptor-like"/>
    <property type="match status" value="1"/>
</dbReference>
<evidence type="ECO:0000313" key="11">
    <source>
        <dbReference type="Proteomes" id="UP001283361"/>
    </source>
</evidence>
<accession>A0AAE1E9Y9</accession>
<proteinExistence type="predicted"/>
<dbReference type="InterPro" id="IPR017452">
    <property type="entry name" value="GPCR_Rhodpsn_7TM"/>
</dbReference>
<gene>
    <name evidence="10" type="ORF">RRG08_063343</name>
</gene>
<dbReference type="Gene3D" id="1.20.1070.10">
    <property type="entry name" value="Rhodopsin 7-helix transmembrane proteins"/>
    <property type="match status" value="1"/>
</dbReference>
<comment type="caution">
    <text evidence="10">The sequence shown here is derived from an EMBL/GenBank/DDBJ whole genome shotgun (WGS) entry which is preliminary data.</text>
</comment>
<evidence type="ECO:0000259" key="9">
    <source>
        <dbReference type="PROSITE" id="PS50262"/>
    </source>
</evidence>
<evidence type="ECO:0000313" key="10">
    <source>
        <dbReference type="EMBL" id="KAK3798328.1"/>
    </source>
</evidence>
<evidence type="ECO:0000256" key="7">
    <source>
        <dbReference type="ARBA" id="ARBA00023224"/>
    </source>
</evidence>
<evidence type="ECO:0000256" key="2">
    <source>
        <dbReference type="ARBA" id="ARBA00022692"/>
    </source>
</evidence>
<organism evidence="10 11">
    <name type="scientific">Elysia crispata</name>
    <name type="common">lettuce slug</name>
    <dbReference type="NCBI Taxonomy" id="231223"/>
    <lineage>
        <taxon>Eukaryota</taxon>
        <taxon>Metazoa</taxon>
        <taxon>Spiralia</taxon>
        <taxon>Lophotrochozoa</taxon>
        <taxon>Mollusca</taxon>
        <taxon>Gastropoda</taxon>
        <taxon>Heterobranchia</taxon>
        <taxon>Euthyneura</taxon>
        <taxon>Panpulmonata</taxon>
        <taxon>Sacoglossa</taxon>
        <taxon>Placobranchoidea</taxon>
        <taxon>Plakobranchidae</taxon>
        <taxon>Elysia</taxon>
    </lineage>
</organism>
<feature type="transmembrane region" description="Helical" evidence="8">
    <location>
        <begin position="77"/>
        <end position="98"/>
    </location>
</feature>
<dbReference type="Proteomes" id="UP001283361">
    <property type="component" value="Unassembled WGS sequence"/>
</dbReference>
<feature type="transmembrane region" description="Helical" evidence="8">
    <location>
        <begin position="42"/>
        <end position="65"/>
    </location>
</feature>
<reference evidence="10" key="1">
    <citation type="journal article" date="2023" name="G3 (Bethesda)">
        <title>A reference genome for the long-term kleptoplast-retaining sea slug Elysia crispata morphotype clarki.</title>
        <authorList>
            <person name="Eastman K.E."/>
            <person name="Pendleton A.L."/>
            <person name="Shaikh M.A."/>
            <person name="Suttiyut T."/>
            <person name="Ogas R."/>
            <person name="Tomko P."/>
            <person name="Gavelis G."/>
            <person name="Widhalm J.R."/>
            <person name="Wisecaver J.H."/>
        </authorList>
    </citation>
    <scope>NUCLEOTIDE SEQUENCE</scope>
    <source>
        <strain evidence="10">ECLA1</strain>
    </source>
</reference>